<keyword evidence="5" id="KW-1185">Reference proteome</keyword>
<sequence>MDNDEFLRFLSQAQDHADEDIFLAQAAAVIILLAGIIQAKQRKIQQRNPSRLYLCRAQLLPDPRANTPWQKLWESQDDRAFITTMGIDVATFRLLLEGPNGFGESWSCTPIPRLDVSTMGQPRLGARSLDAAGALGMTLHYLGSAMLEVSLQQIFALIPSTVSRYLAFSKMILLARLRRMEEASIHLPRTPEEYAADSDLICVRHPLLEGAFGSIDGLSLPAQEAEDPEIENATYNGWKSSHCINNVLAFSPRGVIIDAALNAPGSWHDAHVARPIFERLRVQVPDGYFLVADTAFPRGTASIAGKIRAAMKGGERIPAEQRAQEEFLRFDRQLLSYRQTAEWGMRMMQGSFGRLRVPLPINDASARQQLLELCVRLANVRTNCVGLNEIRKVYFKTWKESEDERLWTNLGEMMFGDIRRHDRVSRFHVVVASDET</sequence>
<dbReference type="OMA" id="MWYERPI"/>
<reference evidence="5" key="1">
    <citation type="journal article" date="2017" name="Nat. Ecol. Evol.">
        <title>Genome expansion and lineage-specific genetic innovations in the forest pathogenic fungi Armillaria.</title>
        <authorList>
            <person name="Sipos G."/>
            <person name="Prasanna A.N."/>
            <person name="Walter M.C."/>
            <person name="O'Connor E."/>
            <person name="Balint B."/>
            <person name="Krizsan K."/>
            <person name="Kiss B."/>
            <person name="Hess J."/>
            <person name="Varga T."/>
            <person name="Slot J."/>
            <person name="Riley R."/>
            <person name="Boka B."/>
            <person name="Rigling D."/>
            <person name="Barry K."/>
            <person name="Lee J."/>
            <person name="Mihaltcheva S."/>
            <person name="LaButti K."/>
            <person name="Lipzen A."/>
            <person name="Waldron R."/>
            <person name="Moloney N.M."/>
            <person name="Sperisen C."/>
            <person name="Kredics L."/>
            <person name="Vagvoelgyi C."/>
            <person name="Patrignani A."/>
            <person name="Fitzpatrick D."/>
            <person name="Nagy I."/>
            <person name="Doyle S."/>
            <person name="Anderson J.B."/>
            <person name="Grigoriev I.V."/>
            <person name="Gueldener U."/>
            <person name="Muensterkoetter M."/>
            <person name="Nagy L.G."/>
        </authorList>
    </citation>
    <scope>NUCLEOTIDE SEQUENCE [LARGE SCALE GENOMIC DNA]</scope>
    <source>
        <strain evidence="5">C18/9</strain>
    </source>
</reference>
<evidence type="ECO:0000313" key="5">
    <source>
        <dbReference type="Proteomes" id="UP000219338"/>
    </source>
</evidence>
<dbReference type="PANTHER" id="PTHR48471">
    <property type="entry name" value="DDE TNP4 DOMAIN-CONTAINING PROTEIN"/>
    <property type="match status" value="1"/>
</dbReference>
<keyword evidence="2" id="KW-0479">Metal-binding</keyword>
<name>A0A284SA60_ARMOS</name>
<accession>A0A284SA60</accession>
<dbReference type="GO" id="GO:0046872">
    <property type="term" value="F:metal ion binding"/>
    <property type="evidence" value="ECO:0007669"/>
    <property type="project" value="UniProtKB-KW"/>
</dbReference>
<evidence type="ECO:0000313" key="4">
    <source>
        <dbReference type="EMBL" id="SJL17903.1"/>
    </source>
</evidence>
<protein>
    <recommendedName>
        <fullName evidence="3">DDE Tnp4 domain-containing protein</fullName>
    </recommendedName>
</protein>
<dbReference type="InterPro" id="IPR027806">
    <property type="entry name" value="HARBI1_dom"/>
</dbReference>
<proteinExistence type="predicted"/>
<evidence type="ECO:0000256" key="2">
    <source>
        <dbReference type="ARBA" id="ARBA00022723"/>
    </source>
</evidence>
<evidence type="ECO:0000259" key="3">
    <source>
        <dbReference type="Pfam" id="PF13359"/>
    </source>
</evidence>
<evidence type="ECO:0000256" key="1">
    <source>
        <dbReference type="ARBA" id="ARBA00001968"/>
    </source>
</evidence>
<organism evidence="4 5">
    <name type="scientific">Armillaria ostoyae</name>
    <name type="common">Armillaria root rot fungus</name>
    <dbReference type="NCBI Taxonomy" id="47428"/>
    <lineage>
        <taxon>Eukaryota</taxon>
        <taxon>Fungi</taxon>
        <taxon>Dikarya</taxon>
        <taxon>Basidiomycota</taxon>
        <taxon>Agaricomycotina</taxon>
        <taxon>Agaricomycetes</taxon>
        <taxon>Agaricomycetidae</taxon>
        <taxon>Agaricales</taxon>
        <taxon>Marasmiineae</taxon>
        <taxon>Physalacriaceae</taxon>
        <taxon>Armillaria</taxon>
    </lineage>
</organism>
<dbReference type="PANTHER" id="PTHR48471:SF1">
    <property type="entry name" value="DDE TNP4 DOMAIN-CONTAINING PROTEIN"/>
    <property type="match status" value="1"/>
</dbReference>
<dbReference type="OrthoDB" id="78198at2759"/>
<dbReference type="Proteomes" id="UP000219338">
    <property type="component" value="Unassembled WGS sequence"/>
</dbReference>
<dbReference type="AlphaFoldDB" id="A0A284SA60"/>
<feature type="domain" description="DDE Tnp4" evidence="3">
    <location>
        <begin position="215"/>
        <end position="379"/>
    </location>
</feature>
<dbReference type="Pfam" id="PF13359">
    <property type="entry name" value="DDE_Tnp_4"/>
    <property type="match status" value="1"/>
</dbReference>
<gene>
    <name evidence="4" type="ORF">ARMOST_21471</name>
</gene>
<comment type="cofactor">
    <cofactor evidence="1">
        <name>a divalent metal cation</name>
        <dbReference type="ChEBI" id="CHEBI:60240"/>
    </cofactor>
</comment>
<dbReference type="EMBL" id="FUEG01000050">
    <property type="protein sequence ID" value="SJL17903.1"/>
    <property type="molecule type" value="Genomic_DNA"/>
</dbReference>